<evidence type="ECO:0008006" key="3">
    <source>
        <dbReference type="Google" id="ProtNLM"/>
    </source>
</evidence>
<reference evidence="1 2" key="1">
    <citation type="submission" date="2018-10" db="EMBL/GenBank/DDBJ databases">
        <authorList>
            <person name="Zhang X."/>
        </authorList>
    </citation>
    <scope>NUCLEOTIDE SEQUENCE [LARGE SCALE GENOMIC DNA]</scope>
    <source>
        <strain evidence="1 2">SK-G1</strain>
    </source>
</reference>
<dbReference type="KEGG" id="bacg:D2962_16430"/>
<dbReference type="Proteomes" id="UP000280960">
    <property type="component" value="Chromosome"/>
</dbReference>
<keyword evidence="2" id="KW-1185">Reference proteome</keyword>
<organism evidence="1 2">
    <name type="scientific">Biomaibacter acetigenes</name>
    <dbReference type="NCBI Taxonomy" id="2316383"/>
    <lineage>
        <taxon>Bacteria</taxon>
        <taxon>Bacillati</taxon>
        <taxon>Bacillota</taxon>
        <taxon>Clostridia</taxon>
        <taxon>Thermosediminibacterales</taxon>
        <taxon>Tepidanaerobacteraceae</taxon>
        <taxon>Biomaibacter</taxon>
    </lineage>
</organism>
<sequence length="100" mass="12060">MSDAKIPHQNQDIIYKYMAEFFRNETLEYYGLKLPRITNVKPTELPIIHLSDRKMDYVFELEDGSLLHIEFQTTNKLADLPRFLIYDSALYLKEKRKYIR</sequence>
<dbReference type="AlphaFoldDB" id="A0A3G2R915"/>
<protein>
    <recommendedName>
        <fullName evidence="3">Rpn family recombination-promoting nuclease/putative transposase</fullName>
    </recommendedName>
</protein>
<dbReference type="EMBL" id="CP033169">
    <property type="protein sequence ID" value="AYO31970.1"/>
    <property type="molecule type" value="Genomic_DNA"/>
</dbReference>
<proteinExistence type="predicted"/>
<evidence type="ECO:0000313" key="1">
    <source>
        <dbReference type="EMBL" id="AYO31970.1"/>
    </source>
</evidence>
<gene>
    <name evidence="1" type="ORF">D2962_16430</name>
</gene>
<evidence type="ECO:0000313" key="2">
    <source>
        <dbReference type="Proteomes" id="UP000280960"/>
    </source>
</evidence>
<name>A0A3G2R915_9FIRM</name>
<dbReference type="RefSeq" id="WP_122015603.1">
    <property type="nucleotide sequence ID" value="NZ_CP033169.1"/>
</dbReference>
<accession>A0A3G2R915</accession>